<dbReference type="Gene3D" id="3.40.50.1240">
    <property type="entry name" value="Phosphoglycerate mutase-like"/>
    <property type="match status" value="1"/>
</dbReference>
<protein>
    <submittedName>
        <fullName evidence="1">Uncharacterized protein</fullName>
    </submittedName>
</protein>
<accession>A0AAD3CIS3</accession>
<dbReference type="SUPFAM" id="SSF53254">
    <property type="entry name" value="Phosphoglycerate mutase-like"/>
    <property type="match status" value="1"/>
</dbReference>
<dbReference type="GO" id="GO:0005829">
    <property type="term" value="C:cytosol"/>
    <property type="evidence" value="ECO:0007669"/>
    <property type="project" value="TreeGrafter"/>
</dbReference>
<keyword evidence="2" id="KW-1185">Reference proteome</keyword>
<name>A0AAD3CIS3_9STRA</name>
<comment type="caution">
    <text evidence="1">The sequence shown here is derived from an EMBL/GenBank/DDBJ whole genome shotgun (WGS) entry which is preliminary data.</text>
</comment>
<dbReference type="InterPro" id="IPR050275">
    <property type="entry name" value="PGM_Phosphatase"/>
</dbReference>
<dbReference type="PANTHER" id="PTHR48100">
    <property type="entry name" value="BROAD-SPECIFICITY PHOSPHATASE YOR283W-RELATED"/>
    <property type="match status" value="1"/>
</dbReference>
<dbReference type="GO" id="GO:0016791">
    <property type="term" value="F:phosphatase activity"/>
    <property type="evidence" value="ECO:0007669"/>
    <property type="project" value="TreeGrafter"/>
</dbReference>
<dbReference type="PANTHER" id="PTHR48100:SF33">
    <property type="entry name" value="PEPTIDASE S54 RHOMBOID DOMAIN-CONTAINING PROTEIN"/>
    <property type="match status" value="1"/>
</dbReference>
<dbReference type="AlphaFoldDB" id="A0AAD3CIS3"/>
<evidence type="ECO:0000313" key="2">
    <source>
        <dbReference type="Proteomes" id="UP001054902"/>
    </source>
</evidence>
<gene>
    <name evidence="1" type="ORF">CTEN210_02043</name>
</gene>
<proteinExistence type="predicted"/>
<dbReference type="InterPro" id="IPR029033">
    <property type="entry name" value="His_PPase_superfam"/>
</dbReference>
<organism evidence="1 2">
    <name type="scientific">Chaetoceros tenuissimus</name>
    <dbReference type="NCBI Taxonomy" id="426638"/>
    <lineage>
        <taxon>Eukaryota</taxon>
        <taxon>Sar</taxon>
        <taxon>Stramenopiles</taxon>
        <taxon>Ochrophyta</taxon>
        <taxon>Bacillariophyta</taxon>
        <taxon>Coscinodiscophyceae</taxon>
        <taxon>Chaetocerotophycidae</taxon>
        <taxon>Chaetocerotales</taxon>
        <taxon>Chaetocerotaceae</taxon>
        <taxon>Chaetoceros</taxon>
    </lineage>
</organism>
<evidence type="ECO:0000313" key="1">
    <source>
        <dbReference type="EMBL" id="GFH45569.1"/>
    </source>
</evidence>
<dbReference type="Proteomes" id="UP001054902">
    <property type="component" value="Unassembled WGS sequence"/>
</dbReference>
<sequence length="349" mass="39652">MSLDFLLRPFLLAVACFLAFNFSTVVHKSKLTLQGIAYLIFCNDKKWAKTADPVTFFGKDNQKIEKKTIIFVRHGESTWNDTFNKGPHRSKIQFVLGFIPGLIKSFSYEFYLLLAGKVDSWFYDSPLSLLGLEQVESLSNFLKQDPNTITKDPQEKLMLQILRKDPSAPDSILVSSSLRRALSTVAASFQDRLMKNPNDTIMVLPSLQEISRNPDTLSITPPKTQVSPSWIDISYPKVDFSTIFARNVDMSLHHGNKPIDTNGYKRMSEFCNVAFSSIDEEYIIVGGHSIWFRSFFREFLPRESVHVGKKKKVVNCGAVSFTLMKTHADGAERFMIDEDSIRVVYGGFK</sequence>
<reference evidence="1 2" key="1">
    <citation type="journal article" date="2021" name="Sci. Rep.">
        <title>The genome of the diatom Chaetoceros tenuissimus carries an ancient integrated fragment of an extant virus.</title>
        <authorList>
            <person name="Hongo Y."/>
            <person name="Kimura K."/>
            <person name="Takaki Y."/>
            <person name="Yoshida Y."/>
            <person name="Baba S."/>
            <person name="Kobayashi G."/>
            <person name="Nagasaki K."/>
            <person name="Hano T."/>
            <person name="Tomaru Y."/>
        </authorList>
    </citation>
    <scope>NUCLEOTIDE SEQUENCE [LARGE SCALE GENOMIC DNA]</scope>
    <source>
        <strain evidence="1 2">NIES-3715</strain>
    </source>
</reference>
<dbReference type="EMBL" id="BLLK01000020">
    <property type="protein sequence ID" value="GFH45569.1"/>
    <property type="molecule type" value="Genomic_DNA"/>
</dbReference>